<dbReference type="OrthoDB" id="3253684at2759"/>
<protein>
    <submittedName>
        <fullName evidence="1">Uncharacterized protein</fullName>
    </submittedName>
</protein>
<reference evidence="1" key="1">
    <citation type="journal article" date="2020" name="Nat. Commun.">
        <title>Large-scale genome sequencing of mycorrhizal fungi provides insights into the early evolution of symbiotic traits.</title>
        <authorList>
            <person name="Miyauchi S."/>
            <person name="Kiss E."/>
            <person name="Kuo A."/>
            <person name="Drula E."/>
            <person name="Kohler A."/>
            <person name="Sanchez-Garcia M."/>
            <person name="Morin E."/>
            <person name="Andreopoulos B."/>
            <person name="Barry K.W."/>
            <person name="Bonito G."/>
            <person name="Buee M."/>
            <person name="Carver A."/>
            <person name="Chen C."/>
            <person name="Cichocki N."/>
            <person name="Clum A."/>
            <person name="Culley D."/>
            <person name="Crous P.W."/>
            <person name="Fauchery L."/>
            <person name="Girlanda M."/>
            <person name="Hayes R.D."/>
            <person name="Keri Z."/>
            <person name="LaButti K."/>
            <person name="Lipzen A."/>
            <person name="Lombard V."/>
            <person name="Magnuson J."/>
            <person name="Maillard F."/>
            <person name="Murat C."/>
            <person name="Nolan M."/>
            <person name="Ohm R.A."/>
            <person name="Pangilinan J."/>
            <person name="Pereira M.F."/>
            <person name="Perotto S."/>
            <person name="Peter M."/>
            <person name="Pfister S."/>
            <person name="Riley R."/>
            <person name="Sitrit Y."/>
            <person name="Stielow J.B."/>
            <person name="Szollosi G."/>
            <person name="Zifcakova L."/>
            <person name="Stursova M."/>
            <person name="Spatafora J.W."/>
            <person name="Tedersoo L."/>
            <person name="Vaario L.M."/>
            <person name="Yamada A."/>
            <person name="Yan M."/>
            <person name="Wang P."/>
            <person name="Xu J."/>
            <person name="Bruns T."/>
            <person name="Baldrian P."/>
            <person name="Vilgalys R."/>
            <person name="Dunand C."/>
            <person name="Henrissat B."/>
            <person name="Grigoriev I.V."/>
            <person name="Hibbett D."/>
            <person name="Nagy L.G."/>
            <person name="Martin F.M."/>
        </authorList>
    </citation>
    <scope>NUCLEOTIDE SEQUENCE</scope>
    <source>
        <strain evidence="1">UP504</strain>
    </source>
</reference>
<comment type="caution">
    <text evidence="1">The sequence shown here is derived from an EMBL/GenBank/DDBJ whole genome shotgun (WGS) entry which is preliminary data.</text>
</comment>
<proteinExistence type="predicted"/>
<dbReference type="Proteomes" id="UP000886523">
    <property type="component" value="Unassembled WGS sequence"/>
</dbReference>
<sequence length="173" mass="18394">MNDLIEGSANEPTTSSLPLGSCSGPDLCITPSDYLHSHCPLCFGACNKAGDSKVPEFFLCLDACFTIQQNKDYHHHLGCKKQPGSQDPCIILVEAACPVKSHNHHTTHVSKKGKYAANVADTEDDHVELGLHVPNSYLDSCGESFVAADGGRVKTPGGHFLDSGVMAGVCCHD</sequence>
<organism evidence="1 2">
    <name type="scientific">Hydnum rufescens UP504</name>
    <dbReference type="NCBI Taxonomy" id="1448309"/>
    <lineage>
        <taxon>Eukaryota</taxon>
        <taxon>Fungi</taxon>
        <taxon>Dikarya</taxon>
        <taxon>Basidiomycota</taxon>
        <taxon>Agaricomycotina</taxon>
        <taxon>Agaricomycetes</taxon>
        <taxon>Cantharellales</taxon>
        <taxon>Hydnaceae</taxon>
        <taxon>Hydnum</taxon>
    </lineage>
</organism>
<name>A0A9P6DVE0_9AGAM</name>
<keyword evidence="2" id="KW-1185">Reference proteome</keyword>
<evidence type="ECO:0000313" key="2">
    <source>
        <dbReference type="Proteomes" id="UP000886523"/>
    </source>
</evidence>
<accession>A0A9P6DVE0</accession>
<gene>
    <name evidence="1" type="ORF">BS47DRAFT_1297514</name>
</gene>
<dbReference type="AlphaFoldDB" id="A0A9P6DVE0"/>
<evidence type="ECO:0000313" key="1">
    <source>
        <dbReference type="EMBL" id="KAF9512573.1"/>
    </source>
</evidence>
<dbReference type="EMBL" id="MU128984">
    <property type="protein sequence ID" value="KAF9512573.1"/>
    <property type="molecule type" value="Genomic_DNA"/>
</dbReference>